<dbReference type="GO" id="GO:0003677">
    <property type="term" value="F:DNA binding"/>
    <property type="evidence" value="ECO:0007669"/>
    <property type="project" value="UniProtKB-KW"/>
</dbReference>
<gene>
    <name evidence="6" type="ORF">GO499_17650</name>
</gene>
<keyword evidence="7" id="KW-1185">Reference proteome</keyword>
<evidence type="ECO:0000256" key="2">
    <source>
        <dbReference type="ARBA" id="ARBA00023015"/>
    </source>
</evidence>
<dbReference type="Proteomes" id="UP000464495">
    <property type="component" value="Chromosome"/>
</dbReference>
<organism evidence="6 7">
    <name type="scientific">Algicella marina</name>
    <dbReference type="NCBI Taxonomy" id="2683284"/>
    <lineage>
        <taxon>Bacteria</taxon>
        <taxon>Pseudomonadati</taxon>
        <taxon>Pseudomonadota</taxon>
        <taxon>Alphaproteobacteria</taxon>
        <taxon>Rhodobacterales</taxon>
        <taxon>Paracoccaceae</taxon>
        <taxon>Algicella</taxon>
    </lineage>
</organism>
<dbReference type="Pfam" id="PF00126">
    <property type="entry name" value="HTH_1"/>
    <property type="match status" value="1"/>
</dbReference>
<dbReference type="PANTHER" id="PTHR30537">
    <property type="entry name" value="HTH-TYPE TRANSCRIPTIONAL REGULATOR"/>
    <property type="match status" value="1"/>
</dbReference>
<dbReference type="AlphaFoldDB" id="A0A6P1T4E7"/>
<evidence type="ECO:0000256" key="4">
    <source>
        <dbReference type="ARBA" id="ARBA00023163"/>
    </source>
</evidence>
<proteinExistence type="inferred from homology"/>
<evidence type="ECO:0000256" key="3">
    <source>
        <dbReference type="ARBA" id="ARBA00023125"/>
    </source>
</evidence>
<feature type="domain" description="HTH lysR-type" evidence="5">
    <location>
        <begin position="1"/>
        <end position="59"/>
    </location>
</feature>
<accession>A0A6P1T4E7</accession>
<comment type="similarity">
    <text evidence="1">Belongs to the LysR transcriptional regulatory family.</text>
</comment>
<protein>
    <submittedName>
        <fullName evidence="6">LysR family transcriptional regulator</fullName>
    </submittedName>
</protein>
<evidence type="ECO:0000313" key="7">
    <source>
        <dbReference type="Proteomes" id="UP000464495"/>
    </source>
</evidence>
<dbReference type="InterPro" id="IPR036388">
    <property type="entry name" value="WH-like_DNA-bd_sf"/>
</dbReference>
<sequence length="308" mass="33992">MELPSQMLLFAKVVEGGSFSAAARTLGYAPSSVSKQIAQLEDKIGLRLLTRTQTGIVLTEEGRIFHQRCRDLEATLQETEEQFASMSGHPTGLLRVSCTVAFGKLQLLPVLPRFMAANPDIEVSLSLSDNILDLTEEQVDIGIRFAEQIEDPSAIVRKIGGSDRVICASPEYLARNGHPQEPEDLQHHNCLLLSTARRKGVWMLVGPNGNEDVRISGNLETDSADAIYHAVRAGLGVARLSTYLVGDDIAAARLIHLLPDYTLKGSDLMAIFRDKRNLPPKTRVFLDFLIAEFGHAKHWRRQALEKSA</sequence>
<dbReference type="Gene3D" id="3.40.190.290">
    <property type="match status" value="1"/>
</dbReference>
<dbReference type="SUPFAM" id="SSF46785">
    <property type="entry name" value="Winged helix' DNA-binding domain"/>
    <property type="match status" value="1"/>
</dbReference>
<dbReference type="SUPFAM" id="SSF53850">
    <property type="entry name" value="Periplasmic binding protein-like II"/>
    <property type="match status" value="1"/>
</dbReference>
<keyword evidence="3" id="KW-0238">DNA-binding</keyword>
<dbReference type="RefSeq" id="WP_161863421.1">
    <property type="nucleotide sequence ID" value="NZ_CP046620.1"/>
</dbReference>
<reference evidence="6 7" key="1">
    <citation type="submission" date="2019-12" db="EMBL/GenBank/DDBJ databases">
        <title>Complete genome sequence of Algicella marina strain 9Alg 56(T) isolated from the red alga Tichocarpus crinitus.</title>
        <authorList>
            <person name="Kim S.-G."/>
            <person name="Nedashkovskaya O.I."/>
        </authorList>
    </citation>
    <scope>NUCLEOTIDE SEQUENCE [LARGE SCALE GENOMIC DNA]</scope>
    <source>
        <strain evidence="6 7">9Alg 56</strain>
    </source>
</reference>
<dbReference type="GO" id="GO:0003700">
    <property type="term" value="F:DNA-binding transcription factor activity"/>
    <property type="evidence" value="ECO:0007669"/>
    <property type="project" value="InterPro"/>
</dbReference>
<evidence type="ECO:0000259" key="5">
    <source>
        <dbReference type="PROSITE" id="PS50931"/>
    </source>
</evidence>
<evidence type="ECO:0000313" key="6">
    <source>
        <dbReference type="EMBL" id="QHQ36877.1"/>
    </source>
</evidence>
<dbReference type="InterPro" id="IPR005119">
    <property type="entry name" value="LysR_subst-bd"/>
</dbReference>
<keyword evidence="2" id="KW-0805">Transcription regulation</keyword>
<evidence type="ECO:0000256" key="1">
    <source>
        <dbReference type="ARBA" id="ARBA00009437"/>
    </source>
</evidence>
<dbReference type="EMBL" id="CP046620">
    <property type="protein sequence ID" value="QHQ36877.1"/>
    <property type="molecule type" value="Genomic_DNA"/>
</dbReference>
<dbReference type="Gene3D" id="1.10.10.10">
    <property type="entry name" value="Winged helix-like DNA-binding domain superfamily/Winged helix DNA-binding domain"/>
    <property type="match status" value="1"/>
</dbReference>
<dbReference type="KEGG" id="amaq:GO499_17650"/>
<dbReference type="PROSITE" id="PS50931">
    <property type="entry name" value="HTH_LYSR"/>
    <property type="match status" value="1"/>
</dbReference>
<name>A0A6P1T4E7_9RHOB</name>
<dbReference type="CDD" id="cd08422">
    <property type="entry name" value="PBP2_CrgA_like"/>
    <property type="match status" value="1"/>
</dbReference>
<dbReference type="FunFam" id="1.10.10.10:FF:000001">
    <property type="entry name" value="LysR family transcriptional regulator"/>
    <property type="match status" value="1"/>
</dbReference>
<dbReference type="InterPro" id="IPR036390">
    <property type="entry name" value="WH_DNA-bd_sf"/>
</dbReference>
<dbReference type="InterPro" id="IPR000847">
    <property type="entry name" value="LysR_HTH_N"/>
</dbReference>
<dbReference type="InterPro" id="IPR058163">
    <property type="entry name" value="LysR-type_TF_proteobact-type"/>
</dbReference>
<keyword evidence="4" id="KW-0804">Transcription</keyword>
<dbReference type="PANTHER" id="PTHR30537:SF5">
    <property type="entry name" value="HTH-TYPE TRANSCRIPTIONAL ACTIVATOR TTDR-RELATED"/>
    <property type="match status" value="1"/>
</dbReference>
<dbReference type="Pfam" id="PF03466">
    <property type="entry name" value="LysR_substrate"/>
    <property type="match status" value="1"/>
</dbReference>